<evidence type="ECO:0000313" key="3">
    <source>
        <dbReference type="Proteomes" id="UP001518990"/>
    </source>
</evidence>
<keyword evidence="3" id="KW-1185">Reference proteome</keyword>
<feature type="compositionally biased region" description="Basic and acidic residues" evidence="1">
    <location>
        <begin position="1"/>
        <end position="11"/>
    </location>
</feature>
<name>A0ABS3K9L5_9PROT</name>
<sequence>MMDTPTKKPEPLSEETPEERLQRLERQRVRPEDEERRSPGGPASQISPDVEPAGS</sequence>
<dbReference type="RefSeq" id="WP_208775991.1">
    <property type="nucleotide sequence ID" value="NZ_CP061091.1"/>
</dbReference>
<evidence type="ECO:0000256" key="1">
    <source>
        <dbReference type="SAM" id="MobiDB-lite"/>
    </source>
</evidence>
<dbReference type="EMBL" id="JACTNF010000001">
    <property type="protein sequence ID" value="MBO1073323.1"/>
    <property type="molecule type" value="Genomic_DNA"/>
</dbReference>
<comment type="caution">
    <text evidence="2">The sequence shown here is derived from an EMBL/GenBank/DDBJ whole genome shotgun (WGS) entry which is preliminary data.</text>
</comment>
<feature type="compositionally biased region" description="Basic and acidic residues" evidence="1">
    <location>
        <begin position="18"/>
        <end position="38"/>
    </location>
</feature>
<accession>A0ABS3K9L5</accession>
<evidence type="ECO:0008006" key="4">
    <source>
        <dbReference type="Google" id="ProtNLM"/>
    </source>
</evidence>
<feature type="region of interest" description="Disordered" evidence="1">
    <location>
        <begin position="1"/>
        <end position="55"/>
    </location>
</feature>
<reference evidence="2 3" key="1">
    <citation type="submission" date="2020-09" db="EMBL/GenBank/DDBJ databases">
        <title>Roseomonas.</title>
        <authorList>
            <person name="Zhu W."/>
        </authorList>
    </citation>
    <scope>NUCLEOTIDE SEQUENCE [LARGE SCALE GENOMIC DNA]</scope>
    <source>
        <strain evidence="2 3">1311</strain>
    </source>
</reference>
<organism evidence="2 3">
    <name type="scientific">Roseomonas marmotae</name>
    <dbReference type="NCBI Taxonomy" id="2768161"/>
    <lineage>
        <taxon>Bacteria</taxon>
        <taxon>Pseudomonadati</taxon>
        <taxon>Pseudomonadota</taxon>
        <taxon>Alphaproteobacteria</taxon>
        <taxon>Acetobacterales</taxon>
        <taxon>Roseomonadaceae</taxon>
        <taxon>Roseomonas</taxon>
    </lineage>
</organism>
<dbReference type="Proteomes" id="UP001518990">
    <property type="component" value="Unassembled WGS sequence"/>
</dbReference>
<protein>
    <recommendedName>
        <fullName evidence="4">DUF1674 domain-containing protein</fullName>
    </recommendedName>
</protein>
<evidence type="ECO:0000313" key="2">
    <source>
        <dbReference type="EMBL" id="MBO1073323.1"/>
    </source>
</evidence>
<proteinExistence type="predicted"/>
<gene>
    <name evidence="2" type="ORF">IAI60_01725</name>
</gene>